<evidence type="ECO:0000256" key="1">
    <source>
        <dbReference type="ARBA" id="ARBA00022837"/>
    </source>
</evidence>
<dbReference type="CDD" id="cd00051">
    <property type="entry name" value="EFh"/>
    <property type="match status" value="2"/>
</dbReference>
<dbReference type="Gene3D" id="1.10.238.10">
    <property type="entry name" value="EF-hand"/>
    <property type="match status" value="3"/>
</dbReference>
<accession>A0AAE0L8C1</accession>
<dbReference type="InterPro" id="IPR052591">
    <property type="entry name" value="CML21-like"/>
</dbReference>
<dbReference type="Pfam" id="PF13202">
    <property type="entry name" value="EF-hand_5"/>
    <property type="match status" value="2"/>
</dbReference>
<evidence type="ECO:0000313" key="5">
    <source>
        <dbReference type="Proteomes" id="UP001190700"/>
    </source>
</evidence>
<feature type="domain" description="EF-hand" evidence="3">
    <location>
        <begin position="597"/>
        <end position="632"/>
    </location>
</feature>
<feature type="domain" description="EF-hand" evidence="3">
    <location>
        <begin position="71"/>
        <end position="106"/>
    </location>
</feature>
<dbReference type="PROSITE" id="PS00018">
    <property type="entry name" value="EF_HAND_1"/>
    <property type="match status" value="3"/>
</dbReference>
<name>A0AAE0L8C1_9CHLO</name>
<feature type="compositionally biased region" description="Basic and acidic residues" evidence="2">
    <location>
        <begin position="844"/>
        <end position="879"/>
    </location>
</feature>
<dbReference type="SUPFAM" id="SSF46565">
    <property type="entry name" value="Chaperone J-domain"/>
    <property type="match status" value="1"/>
</dbReference>
<evidence type="ECO:0000313" key="4">
    <source>
        <dbReference type="EMBL" id="KAK3275866.1"/>
    </source>
</evidence>
<feature type="domain" description="EF-hand" evidence="3">
    <location>
        <begin position="333"/>
        <end position="368"/>
    </location>
</feature>
<feature type="compositionally biased region" description="Basic and acidic residues" evidence="2">
    <location>
        <begin position="782"/>
        <end position="834"/>
    </location>
</feature>
<sequence>MSSVGKQLWLLDEVEQDTGHVYLLDGLTGSVYQSPNGDFWPKLIGKLVDDKVVWMKPSPSLYATLDHYLKDQRQRLKDMFEEFDDDGSGTLDGPEVTTLVKRLLPETSTPDIRYFCLLLNPNPWCKISYSEFLQNIKECVRLEHSFEELSGSLDVAAGLERVSKLVEKNQQLRHELFMGFGEDGLAPDALVRMLYEAIPELETNELQNMLIYLKQLDISGDSKTTFFDFLQTLRLVSVRRRAEAPRENASHYEPESASTAATPMAPFDEKRWILQRLEFEGKAYLVDRGRRRAYTQESDETWPHLVGKVGLDRITILEPPPDLFSTLHAHLNSEDKTLKEMFDDFDVDGHGALDRHQVADLVIAVLPSAPPGELAYFQVILDIAGEGRVTYHQFTATIEDYSFIGKALSEQQTMQVAAPLEPLSIALRSDPAGLQRIVEEFETDTACIPPTPSRGSGLLPRDVLQLVMEVFPPLTNSAARCLLLSLKALDLGGEGRVELEELAQVLRLVKLEISSPSPSGRAPAVARSRSVVEEWELEETVFEGELYLVDRRRNRAYTVGGPSDWPQLAGRFTSRGEVEPRTPQPDLFRALDAYLQDQQLRLRELFELFDVDGSGTLDGREVAKIVKTVLPDVRAGELRFLQVILDTDGHGHVSFGELVEVLKDCHGQEEALQLAGTELPKMLTGIRAVLLKSQAALHYAFRDLDEGSGYLSSREMAEVLKSAMPSLTLREIRLAMMSLRALDLDGDGQVGLHEIKVALRTVKVKRLNPDEAAREKVRRSKSTTEEEVAQRRLEEEHMEQRRIEEEEALRREAVETSAREAKEERQRRRSDAAAKAKQQQQQQQKEEESRRRCEAEERARRAEADAQRHSADRHPEGTGDRDLRLRWIEHERAWEDFEANPAPGIKAKHVPWPPVVHDVLKWMANGGARDGDCHSQQYLKRVYRQAALRWHPDRFMSKYGARLLESDKETILRRVKEISQDLNQSWDSISAA</sequence>
<dbReference type="SMART" id="SM00054">
    <property type="entry name" value="EFh"/>
    <property type="match status" value="7"/>
</dbReference>
<dbReference type="InterPro" id="IPR036869">
    <property type="entry name" value="J_dom_sf"/>
</dbReference>
<feature type="domain" description="EF-hand" evidence="3">
    <location>
        <begin position="730"/>
        <end position="765"/>
    </location>
</feature>
<evidence type="ECO:0000256" key="2">
    <source>
        <dbReference type="SAM" id="MobiDB-lite"/>
    </source>
</evidence>
<feature type="region of interest" description="Disordered" evidence="2">
    <location>
        <begin position="771"/>
        <end position="879"/>
    </location>
</feature>
<dbReference type="PANTHER" id="PTHR23064">
    <property type="entry name" value="TROPONIN"/>
    <property type="match status" value="1"/>
</dbReference>
<reference evidence="4 5" key="1">
    <citation type="journal article" date="2015" name="Genome Biol. Evol.">
        <title>Comparative Genomics of a Bacterivorous Green Alga Reveals Evolutionary Causalities and Consequences of Phago-Mixotrophic Mode of Nutrition.</title>
        <authorList>
            <person name="Burns J.A."/>
            <person name="Paasch A."/>
            <person name="Narechania A."/>
            <person name="Kim E."/>
        </authorList>
    </citation>
    <scope>NUCLEOTIDE SEQUENCE [LARGE SCALE GENOMIC DNA]</scope>
    <source>
        <strain evidence="4 5">PLY_AMNH</strain>
    </source>
</reference>
<evidence type="ECO:0000259" key="3">
    <source>
        <dbReference type="PROSITE" id="PS50222"/>
    </source>
</evidence>
<dbReference type="Proteomes" id="UP001190700">
    <property type="component" value="Unassembled WGS sequence"/>
</dbReference>
<keyword evidence="5" id="KW-1185">Reference proteome</keyword>
<protein>
    <recommendedName>
        <fullName evidence="3">EF-hand domain-containing protein</fullName>
    </recommendedName>
</protein>
<dbReference type="InterPro" id="IPR011992">
    <property type="entry name" value="EF-hand-dom_pair"/>
</dbReference>
<dbReference type="PROSITE" id="PS50222">
    <property type="entry name" value="EF_HAND_2"/>
    <property type="match status" value="5"/>
</dbReference>
<dbReference type="GO" id="GO:0005509">
    <property type="term" value="F:calcium ion binding"/>
    <property type="evidence" value="ECO:0007669"/>
    <property type="project" value="InterPro"/>
</dbReference>
<dbReference type="EMBL" id="LGRX02006965">
    <property type="protein sequence ID" value="KAK3275866.1"/>
    <property type="molecule type" value="Genomic_DNA"/>
</dbReference>
<feature type="domain" description="EF-hand" evidence="3">
    <location>
        <begin position="645"/>
        <end position="668"/>
    </location>
</feature>
<comment type="caution">
    <text evidence="4">The sequence shown here is derived from an EMBL/GenBank/DDBJ whole genome shotgun (WGS) entry which is preliminary data.</text>
</comment>
<dbReference type="AlphaFoldDB" id="A0AAE0L8C1"/>
<proteinExistence type="predicted"/>
<dbReference type="InterPro" id="IPR002048">
    <property type="entry name" value="EF_hand_dom"/>
</dbReference>
<gene>
    <name evidence="4" type="ORF">CYMTET_16030</name>
</gene>
<organism evidence="4 5">
    <name type="scientific">Cymbomonas tetramitiformis</name>
    <dbReference type="NCBI Taxonomy" id="36881"/>
    <lineage>
        <taxon>Eukaryota</taxon>
        <taxon>Viridiplantae</taxon>
        <taxon>Chlorophyta</taxon>
        <taxon>Pyramimonadophyceae</taxon>
        <taxon>Pyramimonadales</taxon>
        <taxon>Pyramimonadaceae</taxon>
        <taxon>Cymbomonas</taxon>
    </lineage>
</organism>
<dbReference type="InterPro" id="IPR018247">
    <property type="entry name" value="EF_Hand_1_Ca_BS"/>
</dbReference>
<dbReference type="SUPFAM" id="SSF47473">
    <property type="entry name" value="EF-hand"/>
    <property type="match status" value="2"/>
</dbReference>
<keyword evidence="1" id="KW-0106">Calcium</keyword>